<feature type="region of interest" description="Domain B" evidence="10">
    <location>
        <begin position="162"/>
        <end position="288"/>
    </location>
</feature>
<name>A0A1X7T8F1_AMPQE</name>
<dbReference type="GO" id="GO:0005737">
    <property type="term" value="C:cytoplasm"/>
    <property type="evidence" value="ECO:0007669"/>
    <property type="project" value="UniProtKB-SubCell"/>
</dbReference>
<feature type="binding site" evidence="10">
    <location>
        <position position="44"/>
    </location>
    <ligand>
        <name>O2</name>
        <dbReference type="ChEBI" id="CHEBI:15379"/>
    </ligand>
</feature>
<dbReference type="GO" id="GO:0043420">
    <property type="term" value="P:anthranilate metabolic process"/>
    <property type="evidence" value="ECO:0007669"/>
    <property type="project" value="UniProtKB-UniRule"/>
</dbReference>
<organism evidence="11">
    <name type="scientific">Amphimedon queenslandica</name>
    <name type="common">Sponge</name>
    <dbReference type="NCBI Taxonomy" id="400682"/>
    <lineage>
        <taxon>Eukaryota</taxon>
        <taxon>Metazoa</taxon>
        <taxon>Porifera</taxon>
        <taxon>Demospongiae</taxon>
        <taxon>Heteroscleromorpha</taxon>
        <taxon>Haplosclerida</taxon>
        <taxon>Niphatidae</taxon>
        <taxon>Amphimedon</taxon>
    </lineage>
</organism>
<keyword evidence="6 10" id="KW-0223">Dioxygenase</keyword>
<dbReference type="InterPro" id="IPR010329">
    <property type="entry name" value="3hydroanth_dOase"/>
</dbReference>
<dbReference type="KEGG" id="aqu:100638104"/>
<evidence type="ECO:0000256" key="2">
    <source>
        <dbReference type="ARBA" id="ARBA00002752"/>
    </source>
</evidence>
<evidence type="ECO:0000256" key="4">
    <source>
        <dbReference type="ARBA" id="ARBA00022642"/>
    </source>
</evidence>
<comment type="catalytic activity">
    <reaction evidence="9 10">
        <text>3-hydroxyanthranilate + O2 = (2Z,4Z)-2-amino-3-carboxymuconate 6-semialdehyde</text>
        <dbReference type="Rhea" id="RHEA:17953"/>
        <dbReference type="ChEBI" id="CHEBI:15379"/>
        <dbReference type="ChEBI" id="CHEBI:36559"/>
        <dbReference type="ChEBI" id="CHEBI:77612"/>
        <dbReference type="EC" id="1.13.11.6"/>
    </reaction>
</comment>
<dbReference type="GO" id="GO:0034354">
    <property type="term" value="P:'de novo' NAD+ biosynthetic process from L-tryptophan"/>
    <property type="evidence" value="ECO:0007669"/>
    <property type="project" value="UniProtKB-UniRule"/>
</dbReference>
<dbReference type="InterPro" id="IPR014710">
    <property type="entry name" value="RmlC-like_jellyroll"/>
</dbReference>
<evidence type="ECO:0000256" key="7">
    <source>
        <dbReference type="ARBA" id="ARBA00023002"/>
    </source>
</evidence>
<dbReference type="STRING" id="400682.A0A1X7T8F1"/>
<feature type="binding site" evidence="10">
    <location>
        <position position="96"/>
    </location>
    <ligand>
        <name>substrate</name>
    </ligand>
</feature>
<dbReference type="EnsemblMetazoa" id="Aqu2.1.10793_001">
    <property type="protein sequence ID" value="Aqu2.1.10793_001"/>
    <property type="gene ID" value="Aqu2.1.10793"/>
</dbReference>
<dbReference type="InterPro" id="IPR011051">
    <property type="entry name" value="RmlC_Cupin_sf"/>
</dbReference>
<feature type="binding site" evidence="10">
    <location>
        <position position="106"/>
    </location>
    <ligand>
        <name>substrate</name>
    </ligand>
</feature>
<dbReference type="KEGG" id="aqu:100636304"/>
<dbReference type="EnsemblMetazoa" id="XM_003390917.3">
    <property type="protein sequence ID" value="XP_003390965.1"/>
    <property type="gene ID" value="LOC100636304"/>
</dbReference>
<dbReference type="GO" id="GO:0008198">
    <property type="term" value="F:ferrous iron binding"/>
    <property type="evidence" value="ECO:0007669"/>
    <property type="project" value="UniProtKB-UniRule"/>
</dbReference>
<feature type="binding site" evidence="10">
    <location>
        <position position="92"/>
    </location>
    <ligand>
        <name>Fe cation</name>
        <dbReference type="ChEBI" id="CHEBI:24875"/>
        <note>catalytic</note>
    </ligand>
</feature>
<evidence type="ECO:0000256" key="8">
    <source>
        <dbReference type="ARBA" id="ARBA00023004"/>
    </source>
</evidence>
<comment type="function">
    <text evidence="2 10">Catalyzes the oxidative ring opening of 3-hydroxyanthranilate to 2-amino-3-carboxymuconate semialdehyde, which spontaneously cyclizes to quinolinate.</text>
</comment>
<feature type="binding site" evidence="10">
    <location>
        <position position="54"/>
    </location>
    <ligand>
        <name>Fe cation</name>
        <dbReference type="ChEBI" id="CHEBI:24875"/>
        <note>catalytic</note>
    </ligand>
</feature>
<keyword evidence="4 10" id="KW-0662">Pyridine nucleotide biosynthesis</keyword>
<dbReference type="Gene3D" id="2.60.120.10">
    <property type="entry name" value="Jelly Rolls"/>
    <property type="match status" value="1"/>
</dbReference>
<evidence type="ECO:0000256" key="1">
    <source>
        <dbReference type="ARBA" id="ARBA00001954"/>
    </source>
</evidence>
<evidence type="ECO:0000256" key="9">
    <source>
        <dbReference type="ARBA" id="ARBA00052793"/>
    </source>
</evidence>
<protein>
    <recommendedName>
        <fullName evidence="10">3-hydroxyanthranilate 3,4-dioxygenase</fullName>
        <ecNumber evidence="10">1.13.11.6</ecNumber>
    </recommendedName>
    <alternativeName>
        <fullName evidence="10">3-hydroxyanthranilate oxygenase</fullName>
        <shortName evidence="10">3-HAO</shortName>
    </alternativeName>
    <alternativeName>
        <fullName evidence="10">3-hydroxyanthranilic acid dioxygenase</fullName>
        <shortName evidence="10">HAD</shortName>
    </alternativeName>
</protein>
<dbReference type="HAMAP" id="MF_00825">
    <property type="entry name" value="3_HAO"/>
    <property type="match status" value="1"/>
</dbReference>
<comment type="cofactor">
    <cofactor evidence="1 10">
        <name>Fe(2+)</name>
        <dbReference type="ChEBI" id="CHEBI:29033"/>
    </cofactor>
</comment>
<accession>A0A1X7T8F1</accession>
<evidence type="ECO:0000256" key="5">
    <source>
        <dbReference type="ARBA" id="ARBA00022723"/>
    </source>
</evidence>
<proteinExistence type="inferred from homology"/>
<comment type="similarity">
    <text evidence="10">Belongs to the 3-HAO family.</text>
</comment>
<comment type="caution">
    <text evidence="10">Lacks conserved residue(s) required for the propagation of feature annotation.</text>
</comment>
<dbReference type="CDD" id="cd06123">
    <property type="entry name" value="cupin_HAO"/>
    <property type="match status" value="1"/>
</dbReference>
<evidence type="ECO:0000313" key="12">
    <source>
        <dbReference type="Proteomes" id="UP000007879"/>
    </source>
</evidence>
<evidence type="ECO:0000256" key="3">
    <source>
        <dbReference type="ARBA" id="ARBA00022490"/>
    </source>
</evidence>
<dbReference type="eggNOG" id="KOG3995">
    <property type="taxonomic scope" value="Eukaryota"/>
</dbReference>
<evidence type="ECO:0000256" key="6">
    <source>
        <dbReference type="ARBA" id="ARBA00022964"/>
    </source>
</evidence>
<comment type="pathway">
    <text evidence="10">Cofactor biosynthesis; NAD(+) biosynthesis; quinolinate from L-kynurenine: step 3/3.</text>
</comment>
<dbReference type="GO" id="GO:0019805">
    <property type="term" value="P:quinolinate biosynthetic process"/>
    <property type="evidence" value="ECO:0007669"/>
    <property type="project" value="UniProtKB-UniRule"/>
</dbReference>
<feature type="binding site" evidence="10">
    <location>
        <position position="48"/>
    </location>
    <ligand>
        <name>Fe cation</name>
        <dbReference type="ChEBI" id="CHEBI:24875"/>
        <note>catalytic</note>
    </ligand>
</feature>
<dbReference type="Pfam" id="PF06052">
    <property type="entry name" value="3-HAO"/>
    <property type="match status" value="1"/>
</dbReference>
<dbReference type="PANTHER" id="PTHR15497:SF1">
    <property type="entry name" value="3-HYDROXYANTHRANILATE 3,4-DIOXYGENASE"/>
    <property type="match status" value="1"/>
</dbReference>
<dbReference type="FunFam" id="2.60.120.10:FF:000077">
    <property type="entry name" value="3-hydroxyanthranilate 3,4-dioxygenase"/>
    <property type="match status" value="1"/>
</dbReference>
<dbReference type="SUPFAM" id="SSF51182">
    <property type="entry name" value="RmlC-like cupins"/>
    <property type="match status" value="2"/>
</dbReference>
<evidence type="ECO:0000256" key="10">
    <source>
        <dbReference type="HAMAP-Rule" id="MF_03019"/>
    </source>
</evidence>
<keyword evidence="7 10" id="KW-0560">Oxidoreductase</keyword>
<dbReference type="EnsemblMetazoa" id="Aqu2.1.20031_001">
    <property type="protein sequence ID" value="Aqu2.1.20031_001"/>
    <property type="gene ID" value="Aqu2.1.20031"/>
</dbReference>
<feature type="binding site" evidence="10">
    <location>
        <position position="54"/>
    </location>
    <ligand>
        <name>substrate</name>
    </ligand>
</feature>
<evidence type="ECO:0000313" key="11">
    <source>
        <dbReference type="EnsemblMetazoa" id="Aqu2.1.10793_001"/>
    </source>
</evidence>
<keyword evidence="12" id="KW-1185">Reference proteome</keyword>
<dbReference type="AlphaFoldDB" id="A0A1X7T8F1"/>
<reference evidence="11" key="2">
    <citation type="submission" date="2017-05" db="UniProtKB">
        <authorList>
            <consortium name="EnsemblMetazoa"/>
        </authorList>
    </citation>
    <scope>IDENTIFICATION</scope>
</reference>
<keyword evidence="3 10" id="KW-0963">Cytoplasm</keyword>
<dbReference type="Proteomes" id="UP000007879">
    <property type="component" value="Unassembled WGS sequence"/>
</dbReference>
<dbReference type="GO" id="GO:0000334">
    <property type="term" value="F:3-hydroxyanthranilate 3,4-dioxygenase activity"/>
    <property type="evidence" value="ECO:0007669"/>
    <property type="project" value="UniProtKB-UniRule"/>
</dbReference>
<dbReference type="GO" id="GO:0006569">
    <property type="term" value="P:L-tryptophan catabolic process"/>
    <property type="evidence" value="ECO:0007669"/>
    <property type="project" value="UniProtKB-UniRule"/>
</dbReference>
<dbReference type="PANTHER" id="PTHR15497">
    <property type="entry name" value="3-HYDROXYANTHRANILATE 3,4-DIOXYGENASE"/>
    <property type="match status" value="1"/>
</dbReference>
<keyword evidence="8 10" id="KW-0408">Iron</keyword>
<gene>
    <name evidence="11" type="primary">100636304</name>
</gene>
<dbReference type="NCBIfam" id="TIGR03037">
    <property type="entry name" value="anthran_nbaC"/>
    <property type="match status" value="1"/>
</dbReference>
<comment type="subcellular location">
    <subcellularLocation>
        <location evidence="10">Cytoplasm</location>
    </subcellularLocation>
</comment>
<feature type="region of interest" description="Domain A (catalytic)" evidence="10">
    <location>
        <begin position="1"/>
        <end position="162"/>
    </location>
</feature>
<dbReference type="UniPathway" id="UPA00253">
    <property type="reaction ID" value="UER00330"/>
</dbReference>
<dbReference type="EC" id="1.13.11.6" evidence="10"/>
<dbReference type="OrthoDB" id="204928at2759"/>
<sequence length="288" mass="32518">MALVTNISQWIEENKSSFVPPVCNKLMHGKGQLKIMFIGGPNQRKDFHIDEGEEFFYQKKGDMVLKVVEKGVHKDVVIKEGEVFLLPSCIPHSPQRYEGTVGFVMERERTEDETDGLRYYVDGTTDVLWEEWFHCYDLGTQLGPVIKKFFASDEYKTGHPPEGKVFPPPPVKLDVTTSVMKPFNLNEWIRDNEQEINSKGNKMLFDWDGEFKYCVWGSNTKQEGQNQGETFLWQLKGEATVTTDKGTVSMGPDSCVLLGAGEKYSVSIASDGIGITVTTDPLANKRKS</sequence>
<dbReference type="EnsemblMetazoa" id="XM_003389516.3">
    <property type="protein sequence ID" value="XP_003389564.1"/>
    <property type="gene ID" value="LOC100638104"/>
</dbReference>
<reference evidence="12" key="1">
    <citation type="journal article" date="2010" name="Nature">
        <title>The Amphimedon queenslandica genome and the evolution of animal complexity.</title>
        <authorList>
            <person name="Srivastava M."/>
            <person name="Simakov O."/>
            <person name="Chapman J."/>
            <person name="Fahey B."/>
            <person name="Gauthier M.E."/>
            <person name="Mitros T."/>
            <person name="Richards G.S."/>
            <person name="Conaco C."/>
            <person name="Dacre M."/>
            <person name="Hellsten U."/>
            <person name="Larroux C."/>
            <person name="Putnam N.H."/>
            <person name="Stanke M."/>
            <person name="Adamska M."/>
            <person name="Darling A."/>
            <person name="Degnan S.M."/>
            <person name="Oakley T.H."/>
            <person name="Plachetzki D.C."/>
            <person name="Zhai Y."/>
            <person name="Adamski M."/>
            <person name="Calcino A."/>
            <person name="Cummins S.F."/>
            <person name="Goodstein D.M."/>
            <person name="Harris C."/>
            <person name="Jackson D.J."/>
            <person name="Leys S.P."/>
            <person name="Shu S."/>
            <person name="Woodcroft B.J."/>
            <person name="Vervoort M."/>
            <person name="Kosik K.S."/>
            <person name="Manning G."/>
            <person name="Degnan B.M."/>
            <person name="Rokhsar D.S."/>
        </authorList>
    </citation>
    <scope>NUCLEOTIDE SEQUENCE [LARGE SCALE GENOMIC DNA]</scope>
</reference>
<keyword evidence="5 10" id="KW-0479">Metal-binding</keyword>